<dbReference type="SUPFAM" id="SSF48452">
    <property type="entry name" value="TPR-like"/>
    <property type="match status" value="1"/>
</dbReference>
<gene>
    <name evidence="1" type="ORF">CD30_13835</name>
</gene>
<dbReference type="Proteomes" id="UP000030595">
    <property type="component" value="Unassembled WGS sequence"/>
</dbReference>
<keyword evidence="2" id="KW-1185">Reference proteome</keyword>
<protein>
    <submittedName>
        <fullName evidence="1">Uncharacterized protein</fullName>
    </submittedName>
</protein>
<dbReference type="Gene3D" id="1.25.40.10">
    <property type="entry name" value="Tetratricopeptide repeat domain"/>
    <property type="match status" value="1"/>
</dbReference>
<accession>A0A0A3IZB2</accession>
<proteinExistence type="predicted"/>
<dbReference type="OrthoDB" id="2454310at2"/>
<dbReference type="EMBL" id="JPVQ01000027">
    <property type="protein sequence ID" value="KGR90051.1"/>
    <property type="molecule type" value="Genomic_DNA"/>
</dbReference>
<evidence type="ECO:0000313" key="2">
    <source>
        <dbReference type="Proteomes" id="UP000030595"/>
    </source>
</evidence>
<name>A0A0A3IZB2_9BACL</name>
<sequence>MNLRESTRRYILLGLVVLVILGVVVSNVMASGQDEQFSIEDALYQQANQLASAGNFEEASVYINELLKTKPNSEAANYLGALIAVNTGEKEQAAILFQKTLDLNPYRVEEPMFMLQLGESFYQAERYVDARVVLTRCLETGWAPEEFPEYQATVADLLSKIENKL</sequence>
<dbReference type="AlphaFoldDB" id="A0A0A3IZB2"/>
<dbReference type="eggNOG" id="ENOG5033W31">
    <property type="taxonomic scope" value="Bacteria"/>
</dbReference>
<reference evidence="1 2" key="1">
    <citation type="submission" date="2014-02" db="EMBL/GenBank/DDBJ databases">
        <title>Draft genome sequence of Lysinibacillus massiliensis CCUG 49529.</title>
        <authorList>
            <person name="Zhang F."/>
            <person name="Wang G."/>
            <person name="Zhang L."/>
        </authorList>
    </citation>
    <scope>NUCLEOTIDE SEQUENCE [LARGE SCALE GENOMIC DNA]</scope>
    <source>
        <strain evidence="1 2">CCUG 49529</strain>
    </source>
</reference>
<evidence type="ECO:0000313" key="1">
    <source>
        <dbReference type="EMBL" id="KGR90051.1"/>
    </source>
</evidence>
<comment type="caution">
    <text evidence="1">The sequence shown here is derived from an EMBL/GenBank/DDBJ whole genome shotgun (WGS) entry which is preliminary data.</text>
</comment>
<organism evidence="1 2">
    <name type="scientific">Ureibacillus massiliensis 4400831 = CIP 108448 = CCUG 49529</name>
    <dbReference type="NCBI Taxonomy" id="1211035"/>
    <lineage>
        <taxon>Bacteria</taxon>
        <taxon>Bacillati</taxon>
        <taxon>Bacillota</taxon>
        <taxon>Bacilli</taxon>
        <taxon>Bacillales</taxon>
        <taxon>Caryophanaceae</taxon>
        <taxon>Ureibacillus</taxon>
    </lineage>
</organism>
<dbReference type="InterPro" id="IPR011990">
    <property type="entry name" value="TPR-like_helical_dom_sf"/>
</dbReference>
<dbReference type="RefSeq" id="WP_036177859.1">
    <property type="nucleotide sequence ID" value="NZ_AVCZ01000027.1"/>
</dbReference>